<dbReference type="PANTHER" id="PTHR14069:SF0">
    <property type="entry name" value="FILENSIN"/>
    <property type="match status" value="1"/>
</dbReference>
<dbReference type="Proteomes" id="UP001652640">
    <property type="component" value="Chromosome 9"/>
</dbReference>
<gene>
    <name evidence="7" type="primary">LOC110138009</name>
</gene>
<evidence type="ECO:0000313" key="7">
    <source>
        <dbReference type="RefSeq" id="XP_070328296.1"/>
    </source>
</evidence>
<dbReference type="PANTHER" id="PTHR14069">
    <property type="entry name" value="FILENSIN"/>
    <property type="match status" value="1"/>
</dbReference>
<dbReference type="RefSeq" id="XP_070328296.1">
    <property type="nucleotide sequence ID" value="XM_070472195.1"/>
</dbReference>
<keyword evidence="2" id="KW-0963">Cytoplasm</keyword>
<evidence type="ECO:0000256" key="1">
    <source>
        <dbReference type="ARBA" id="ARBA00004245"/>
    </source>
</evidence>
<keyword evidence="4" id="KW-0206">Cytoskeleton</keyword>
<proteinExistence type="predicted"/>
<comment type="subcellular location">
    <subcellularLocation>
        <location evidence="1">Cytoplasm</location>
        <location evidence="1">Cytoskeleton</location>
    </subcellularLocation>
</comment>
<protein>
    <submittedName>
        <fullName evidence="7">Filensin-like</fullName>
    </submittedName>
</protein>
<reference evidence="6" key="1">
    <citation type="journal article" date="2022" name="J. Hered.">
        <title>A De Novo Chromosome-Level Genome Assembly of the White-Tailed Deer, Odocoileus Virginianus.</title>
        <authorList>
            <person name="London E.W."/>
            <person name="Roca A.L."/>
            <person name="Novakofski J.E."/>
            <person name="Mateus-Pinilla N.E."/>
        </authorList>
    </citation>
    <scope>NUCLEOTIDE SEQUENCE [LARGE SCALE GENOMIC DNA]</scope>
</reference>
<dbReference type="GeneID" id="110138009"/>
<evidence type="ECO:0000256" key="2">
    <source>
        <dbReference type="ARBA" id="ARBA00022490"/>
    </source>
</evidence>
<organism evidence="6 7">
    <name type="scientific">Odocoileus virginianus</name>
    <name type="common">White-tailed deer</name>
    <dbReference type="NCBI Taxonomy" id="9874"/>
    <lineage>
        <taxon>Eukaryota</taxon>
        <taxon>Metazoa</taxon>
        <taxon>Chordata</taxon>
        <taxon>Craniata</taxon>
        <taxon>Vertebrata</taxon>
        <taxon>Euteleostomi</taxon>
        <taxon>Mammalia</taxon>
        <taxon>Eutheria</taxon>
        <taxon>Laurasiatheria</taxon>
        <taxon>Artiodactyla</taxon>
        <taxon>Ruminantia</taxon>
        <taxon>Pecora</taxon>
        <taxon>Cervidae</taxon>
        <taxon>Odocoileinae</taxon>
        <taxon>Odocoileus</taxon>
    </lineage>
</organism>
<dbReference type="InterPro" id="IPR042358">
    <property type="entry name" value="BFSP1"/>
</dbReference>
<keyword evidence="6" id="KW-1185">Reference proteome</keyword>
<keyword evidence="3" id="KW-0597">Phosphoprotein</keyword>
<evidence type="ECO:0000313" key="6">
    <source>
        <dbReference type="Proteomes" id="UP001652640"/>
    </source>
</evidence>
<accession>A0ABM4IKF6</accession>
<feature type="coiled-coil region" evidence="5">
    <location>
        <begin position="7"/>
        <end position="48"/>
    </location>
</feature>
<keyword evidence="5" id="KW-0175">Coiled coil</keyword>
<evidence type="ECO:0000256" key="4">
    <source>
        <dbReference type="ARBA" id="ARBA00023212"/>
    </source>
</evidence>
<sequence length="94" mass="10954">MSPTAVLEEAVRDAHKCDKEIQLYNEQIDTLQKEIEEAERSLERSSYDCRQLVVAQQTLRNELDRYHRVIENEGNRSHQGCAAKPRLKGLPRTF</sequence>
<reference evidence="7" key="2">
    <citation type="submission" date="2025-08" db="UniProtKB">
        <authorList>
            <consortium name="RefSeq"/>
        </authorList>
    </citation>
    <scope>IDENTIFICATION</scope>
    <source>
        <tissue evidence="7">Tongue muscle</tissue>
    </source>
</reference>
<evidence type="ECO:0000256" key="5">
    <source>
        <dbReference type="SAM" id="Coils"/>
    </source>
</evidence>
<name>A0ABM4IKF6_ODOVR</name>
<evidence type="ECO:0000256" key="3">
    <source>
        <dbReference type="ARBA" id="ARBA00022553"/>
    </source>
</evidence>